<dbReference type="AlphaFoldDB" id="A0A1I4PSK0"/>
<accession>A0A1I4PSK0</accession>
<organism evidence="2 3">
    <name type="scientific">Methylobacterium pseudosasicola</name>
    <dbReference type="NCBI Taxonomy" id="582667"/>
    <lineage>
        <taxon>Bacteria</taxon>
        <taxon>Pseudomonadati</taxon>
        <taxon>Pseudomonadota</taxon>
        <taxon>Alphaproteobacteria</taxon>
        <taxon>Hyphomicrobiales</taxon>
        <taxon>Methylobacteriaceae</taxon>
        <taxon>Methylobacterium</taxon>
    </lineage>
</organism>
<name>A0A1I4PSK0_9HYPH</name>
<feature type="chain" id="PRO_5011447599" evidence="1">
    <location>
        <begin position="19"/>
        <end position="112"/>
    </location>
</feature>
<dbReference type="RefSeq" id="WP_244537256.1">
    <property type="nucleotide sequence ID" value="NZ_FOTK01000026.1"/>
</dbReference>
<feature type="signal peptide" evidence="1">
    <location>
        <begin position="1"/>
        <end position="18"/>
    </location>
</feature>
<dbReference type="STRING" id="582667.SAMN05192568_102641"/>
<gene>
    <name evidence="2" type="ORF">SAMN05192568_102641</name>
</gene>
<sequence length="112" mass="11846">MRTVLSIALAALAVPAAADTTWLLPQAGVFCPTNGEQVLPIVVMENGGLGIDGLGCRAVRLSHGRVTSARCYANGGNVVPYDTDLLVFPSGAMLHDNVLFRRWKGRLPCPAD</sequence>
<reference evidence="3" key="1">
    <citation type="submission" date="2016-10" db="EMBL/GenBank/DDBJ databases">
        <authorList>
            <person name="Varghese N."/>
            <person name="Submissions S."/>
        </authorList>
    </citation>
    <scope>NUCLEOTIDE SEQUENCE [LARGE SCALE GENOMIC DNA]</scope>
    <source>
        <strain evidence="3">BL36</strain>
    </source>
</reference>
<evidence type="ECO:0000313" key="2">
    <source>
        <dbReference type="EMBL" id="SFM30842.1"/>
    </source>
</evidence>
<dbReference type="Proteomes" id="UP000199048">
    <property type="component" value="Unassembled WGS sequence"/>
</dbReference>
<evidence type="ECO:0000313" key="3">
    <source>
        <dbReference type="Proteomes" id="UP000199048"/>
    </source>
</evidence>
<keyword evidence="3" id="KW-1185">Reference proteome</keyword>
<keyword evidence="1" id="KW-0732">Signal</keyword>
<proteinExistence type="predicted"/>
<dbReference type="EMBL" id="FOTK01000026">
    <property type="protein sequence ID" value="SFM30842.1"/>
    <property type="molecule type" value="Genomic_DNA"/>
</dbReference>
<protein>
    <submittedName>
        <fullName evidence="2">Uncharacterized protein</fullName>
    </submittedName>
</protein>
<evidence type="ECO:0000256" key="1">
    <source>
        <dbReference type="SAM" id="SignalP"/>
    </source>
</evidence>